<evidence type="ECO:0000313" key="3">
    <source>
        <dbReference type="Proteomes" id="UP001312865"/>
    </source>
</evidence>
<name>A0ABU8HJT7_9BACI</name>
<dbReference type="EMBL" id="JBBAXC010000033">
    <property type="protein sequence ID" value="MEI5909630.1"/>
    <property type="molecule type" value="Genomic_DNA"/>
</dbReference>
<dbReference type="PANTHER" id="PTHR33055">
    <property type="entry name" value="TRANSPOSASE FOR INSERTION SEQUENCE ELEMENT IS1111A"/>
    <property type="match status" value="1"/>
</dbReference>
<proteinExistence type="predicted"/>
<dbReference type="Pfam" id="PF02371">
    <property type="entry name" value="Transposase_20"/>
    <property type="match status" value="1"/>
</dbReference>
<protein>
    <submittedName>
        <fullName evidence="2">Transposase</fullName>
    </submittedName>
</protein>
<evidence type="ECO:0000313" key="2">
    <source>
        <dbReference type="EMBL" id="MEI5909630.1"/>
    </source>
</evidence>
<dbReference type="PANTHER" id="PTHR33055:SF13">
    <property type="entry name" value="TRANSPOSASE"/>
    <property type="match status" value="1"/>
</dbReference>
<feature type="domain" description="Transposase IS116/IS110/IS902 C-terminal" evidence="1">
    <location>
        <begin position="52"/>
        <end position="138"/>
    </location>
</feature>
<dbReference type="Proteomes" id="UP001312865">
    <property type="component" value="Unassembled WGS sequence"/>
</dbReference>
<keyword evidence="3" id="KW-1185">Reference proteome</keyword>
<organism evidence="2 3">
    <name type="scientific">Bacillus spongiae</name>
    <dbReference type="NCBI Taxonomy" id="2683610"/>
    <lineage>
        <taxon>Bacteria</taxon>
        <taxon>Bacillati</taxon>
        <taxon>Bacillota</taxon>
        <taxon>Bacilli</taxon>
        <taxon>Bacillales</taxon>
        <taxon>Bacillaceae</taxon>
        <taxon>Bacillus</taxon>
    </lineage>
</organism>
<dbReference type="InterPro" id="IPR003346">
    <property type="entry name" value="Transposase_20"/>
</dbReference>
<reference evidence="2 3" key="1">
    <citation type="journal article" date="2018" name="J. Microbiol.">
        <title>Bacillus spongiae sp. nov., isolated from sponge of Jeju Island.</title>
        <authorList>
            <person name="Lee G.E."/>
            <person name="Im W.T."/>
            <person name="Park J.S."/>
        </authorList>
    </citation>
    <scope>NUCLEOTIDE SEQUENCE [LARGE SCALE GENOMIC DNA]</scope>
    <source>
        <strain evidence="2 3">135PIL107-10</strain>
    </source>
</reference>
<comment type="caution">
    <text evidence="2">The sequence shown here is derived from an EMBL/GenBank/DDBJ whole genome shotgun (WGS) entry which is preliminary data.</text>
</comment>
<dbReference type="InterPro" id="IPR047650">
    <property type="entry name" value="Transpos_IS110"/>
</dbReference>
<evidence type="ECO:0000259" key="1">
    <source>
        <dbReference type="Pfam" id="PF02371"/>
    </source>
</evidence>
<dbReference type="RefSeq" id="WP_336589073.1">
    <property type="nucleotide sequence ID" value="NZ_JBBAXC010000033.1"/>
</dbReference>
<gene>
    <name evidence="2" type="ORF">WAK64_21780</name>
</gene>
<sequence length="182" mass="20295">MKDSAQNSFGISINSDVFKMQIHLLFEQISLFEKQLIEIETMMIELSNRQEHFLTTISGISDVTAAVILGEIGSISRFERPGQLLAFAGLDASVHQSGDFTGSNTKLSKRGSPYLRRAIWQAAFGASFHAPALSLYYQKLRDRGKAHGTAVGAVARKLTHIIFAILRDEKPYQPRIIKEENN</sequence>
<accession>A0ABU8HJT7</accession>